<dbReference type="AlphaFoldDB" id="A0A9N9KCU4"/>
<reference evidence="2" key="1">
    <citation type="submission" date="2021-06" db="EMBL/GenBank/DDBJ databases">
        <authorList>
            <person name="Kallberg Y."/>
            <person name="Tangrot J."/>
            <person name="Rosling A."/>
        </authorList>
    </citation>
    <scope>NUCLEOTIDE SEQUENCE</scope>
    <source>
        <strain evidence="2">FL966</strain>
    </source>
</reference>
<feature type="region of interest" description="Disordered" evidence="1">
    <location>
        <begin position="117"/>
        <end position="176"/>
    </location>
</feature>
<evidence type="ECO:0000256" key="1">
    <source>
        <dbReference type="SAM" id="MobiDB-lite"/>
    </source>
</evidence>
<feature type="compositionally biased region" description="Polar residues" evidence="1">
    <location>
        <begin position="149"/>
        <end position="161"/>
    </location>
</feature>
<name>A0A9N9KCU4_9GLOM</name>
<dbReference type="Proteomes" id="UP000789759">
    <property type="component" value="Unassembled WGS sequence"/>
</dbReference>
<gene>
    <name evidence="2" type="ORF">CPELLU_LOCUS19513</name>
</gene>
<sequence>EGNNSGSLEHINKSNSSWDKQVAQETKELKEITNTQKEELKENKQNNNTSTHNEEVIEVNTYNKEVFKINTHNKEVFEISTRNEDNTQTTTCNKEVSETSTALRQQYQDFKKRIGSYSKEKSANIRPEQEPHAGSSANKEENPYLQDDASITDSVGLQENDLTQDEQKGPLSLSIK</sequence>
<feature type="compositionally biased region" description="Polar residues" evidence="1">
    <location>
        <begin position="1"/>
        <end position="19"/>
    </location>
</feature>
<comment type="caution">
    <text evidence="2">The sequence shown here is derived from an EMBL/GenBank/DDBJ whole genome shotgun (WGS) entry which is preliminary data.</text>
</comment>
<feature type="compositionally biased region" description="Polar residues" evidence="1">
    <location>
        <begin position="86"/>
        <end position="100"/>
    </location>
</feature>
<proteinExistence type="predicted"/>
<evidence type="ECO:0000313" key="2">
    <source>
        <dbReference type="EMBL" id="CAG8819219.1"/>
    </source>
</evidence>
<feature type="region of interest" description="Disordered" evidence="1">
    <location>
        <begin position="79"/>
        <end position="100"/>
    </location>
</feature>
<feature type="region of interest" description="Disordered" evidence="1">
    <location>
        <begin position="1"/>
        <end position="57"/>
    </location>
</feature>
<accession>A0A9N9KCU4</accession>
<feature type="compositionally biased region" description="Basic and acidic residues" evidence="1">
    <location>
        <begin position="118"/>
        <end position="131"/>
    </location>
</feature>
<dbReference type="EMBL" id="CAJVQA010047704">
    <property type="protein sequence ID" value="CAG8819219.1"/>
    <property type="molecule type" value="Genomic_DNA"/>
</dbReference>
<organism evidence="2 3">
    <name type="scientific">Cetraspora pellucida</name>
    <dbReference type="NCBI Taxonomy" id="1433469"/>
    <lineage>
        <taxon>Eukaryota</taxon>
        <taxon>Fungi</taxon>
        <taxon>Fungi incertae sedis</taxon>
        <taxon>Mucoromycota</taxon>
        <taxon>Glomeromycotina</taxon>
        <taxon>Glomeromycetes</taxon>
        <taxon>Diversisporales</taxon>
        <taxon>Gigasporaceae</taxon>
        <taxon>Cetraspora</taxon>
    </lineage>
</organism>
<feature type="non-terminal residue" evidence="2">
    <location>
        <position position="176"/>
    </location>
</feature>
<keyword evidence="3" id="KW-1185">Reference proteome</keyword>
<feature type="compositionally biased region" description="Basic and acidic residues" evidence="1">
    <location>
        <begin position="25"/>
        <end position="44"/>
    </location>
</feature>
<evidence type="ECO:0000313" key="3">
    <source>
        <dbReference type="Proteomes" id="UP000789759"/>
    </source>
</evidence>
<protein>
    <submittedName>
        <fullName evidence="2">22797_t:CDS:1</fullName>
    </submittedName>
</protein>